<organism evidence="1 2">
    <name type="scientific">Caryophanon latum</name>
    <dbReference type="NCBI Taxonomy" id="33977"/>
    <lineage>
        <taxon>Bacteria</taxon>
        <taxon>Bacillati</taxon>
        <taxon>Bacillota</taxon>
        <taxon>Bacilli</taxon>
        <taxon>Bacillales</taxon>
        <taxon>Caryophanaceae</taxon>
        <taxon>Caryophanon</taxon>
    </lineage>
</organism>
<gene>
    <name evidence="1" type="ORF">A6K76_06215</name>
</gene>
<reference evidence="1 2" key="1">
    <citation type="submission" date="2016-07" db="EMBL/GenBank/DDBJ databases">
        <title>Caryophanon latum genome sequencing.</title>
        <authorList>
            <person name="Verma A."/>
            <person name="Pal Y."/>
            <person name="Krishnamurthi S."/>
        </authorList>
    </citation>
    <scope>NUCLEOTIDE SEQUENCE [LARGE SCALE GENOMIC DNA]</scope>
    <source>
        <strain evidence="1 2">DSM 14151</strain>
    </source>
</reference>
<comment type="caution">
    <text evidence="1">The sequence shown here is derived from an EMBL/GenBank/DDBJ whole genome shotgun (WGS) entry which is preliminary data.</text>
</comment>
<accession>A0A1C0YZU4</accession>
<protein>
    <submittedName>
        <fullName evidence="1">Uncharacterized protein</fullName>
    </submittedName>
</protein>
<dbReference type="Proteomes" id="UP000093482">
    <property type="component" value="Unassembled WGS sequence"/>
</dbReference>
<name>A0A1C0YZU4_9BACL</name>
<evidence type="ECO:0000313" key="1">
    <source>
        <dbReference type="EMBL" id="OCS92669.1"/>
    </source>
</evidence>
<sequence>MIDYMKFDVMWMDDVIATVDLKPANGGTPYVVNYITDFNKQFSPNMEGHITLEELEKWLKWRTFPPTRANAKELLESLGMQAYNRWGIVRKTHGVMADDEIWLRFKGEQLVHKDVCLRKELYYPDDSGQTVECKEELVNTKKII</sequence>
<keyword evidence="2" id="KW-1185">Reference proteome</keyword>
<proteinExistence type="predicted"/>
<dbReference type="EMBL" id="MATO01000014">
    <property type="protein sequence ID" value="OCS92669.1"/>
    <property type="molecule type" value="Genomic_DNA"/>
</dbReference>
<evidence type="ECO:0000313" key="2">
    <source>
        <dbReference type="Proteomes" id="UP000093482"/>
    </source>
</evidence>
<dbReference type="RefSeq" id="WP_066462257.1">
    <property type="nucleotide sequence ID" value="NZ_MATO01000014.1"/>
</dbReference>
<dbReference type="OrthoDB" id="2041363at2"/>
<dbReference type="AlphaFoldDB" id="A0A1C0YZU4"/>